<evidence type="ECO:0000313" key="1">
    <source>
        <dbReference type="EMBL" id="KAI4328478.1"/>
    </source>
</evidence>
<comment type="caution">
    <text evidence="1">The sequence shown here is derived from an EMBL/GenBank/DDBJ whole genome shotgun (WGS) entry which is preliminary data.</text>
</comment>
<proteinExistence type="predicted"/>
<accession>A0ACB9MWN0</accession>
<keyword evidence="2" id="KW-1185">Reference proteome</keyword>
<organism evidence="1 2">
    <name type="scientific">Bauhinia variegata</name>
    <name type="common">Purple orchid tree</name>
    <name type="synonym">Phanera variegata</name>
    <dbReference type="NCBI Taxonomy" id="167791"/>
    <lineage>
        <taxon>Eukaryota</taxon>
        <taxon>Viridiplantae</taxon>
        <taxon>Streptophyta</taxon>
        <taxon>Embryophyta</taxon>
        <taxon>Tracheophyta</taxon>
        <taxon>Spermatophyta</taxon>
        <taxon>Magnoliopsida</taxon>
        <taxon>eudicotyledons</taxon>
        <taxon>Gunneridae</taxon>
        <taxon>Pentapetalae</taxon>
        <taxon>rosids</taxon>
        <taxon>fabids</taxon>
        <taxon>Fabales</taxon>
        <taxon>Fabaceae</taxon>
        <taxon>Cercidoideae</taxon>
        <taxon>Cercideae</taxon>
        <taxon>Bauhiniinae</taxon>
        <taxon>Bauhinia</taxon>
    </lineage>
</organism>
<dbReference type="Proteomes" id="UP000828941">
    <property type="component" value="Chromosome 8"/>
</dbReference>
<reference evidence="1 2" key="1">
    <citation type="journal article" date="2022" name="DNA Res.">
        <title>Chromosomal-level genome assembly of the orchid tree Bauhinia variegata (Leguminosae; Cercidoideae) supports the allotetraploid origin hypothesis of Bauhinia.</title>
        <authorList>
            <person name="Zhong Y."/>
            <person name="Chen Y."/>
            <person name="Zheng D."/>
            <person name="Pang J."/>
            <person name="Liu Y."/>
            <person name="Luo S."/>
            <person name="Meng S."/>
            <person name="Qian L."/>
            <person name="Wei D."/>
            <person name="Dai S."/>
            <person name="Zhou R."/>
        </authorList>
    </citation>
    <scope>NUCLEOTIDE SEQUENCE [LARGE SCALE GENOMIC DNA]</scope>
    <source>
        <strain evidence="1">BV-YZ2020</strain>
    </source>
</reference>
<sequence length="161" mass="18421">MVGDAQKWKKTECRYRMRRMKALSCCLDWEECVELVQNEKKKPFLNEPDWVSPARLFPLPNLCPAAPPDGWTANELENAYEIIPNQISEPNEAHIPESRSFVLLSSITPRLSGDIAHLRSRTFPSILEHSSRRNKLKHASSHSLKLQAFGAQIEHTLFAQT</sequence>
<name>A0ACB9MWN0_BAUVA</name>
<dbReference type="EMBL" id="CM039433">
    <property type="protein sequence ID" value="KAI4328478.1"/>
    <property type="molecule type" value="Genomic_DNA"/>
</dbReference>
<gene>
    <name evidence="1" type="ORF">L6164_020830</name>
</gene>
<protein>
    <submittedName>
        <fullName evidence="1">Uncharacterized protein</fullName>
    </submittedName>
</protein>
<evidence type="ECO:0000313" key="2">
    <source>
        <dbReference type="Proteomes" id="UP000828941"/>
    </source>
</evidence>